<dbReference type="Gene3D" id="3.40.190.10">
    <property type="entry name" value="Periplasmic binding protein-like II"/>
    <property type="match status" value="2"/>
</dbReference>
<dbReference type="PANTHER" id="PTHR35841">
    <property type="entry name" value="PHOSPHONATES-BINDING PERIPLASMIC PROTEIN"/>
    <property type="match status" value="1"/>
</dbReference>
<evidence type="ECO:0000256" key="2">
    <source>
        <dbReference type="ARBA" id="ARBA00022729"/>
    </source>
</evidence>
<dbReference type="GO" id="GO:0055085">
    <property type="term" value="P:transmembrane transport"/>
    <property type="evidence" value="ECO:0007669"/>
    <property type="project" value="InterPro"/>
</dbReference>
<comment type="similarity">
    <text evidence="1">Belongs to the phosphate/phosphite/phosphonate binding protein family.</text>
</comment>
<proteinExistence type="inferred from homology"/>
<sequence length="341" mass="37797">MATDLFCALDNLKRYKIGQITQLWCLSKLLFITKVATYSTLFITIVLLNAACQSQPQNSQTKSATSSYQVKTTNNRGQKLERLNIAMIPSQDSPEQTRKRQKLADYLGTTLGIPVNFQVTKDYDQSVDLLVKGKVEMAFLSGFTYVKARQRNPQVEPILAPIEKGTDQPWYKSVIVVNATSKINTIKDLKGHNFSFVNPSSTSGYLVPSAYLKTIGINPKQDFTAIQFAGSHNKNVNALKSGKVKAITINQPTYLNAVKEGKLPANKYKLIWESDPIPNAPIVISSQLPSKLKTSLQKAFIDAPKNLIAVSGAKSDGYTLVQDEDYEPIRKLQKFLGLATD</sequence>
<evidence type="ECO:0000313" key="3">
    <source>
        <dbReference type="EMBL" id="KST69591.1"/>
    </source>
</evidence>
<dbReference type="EMBL" id="LMTZ01000019">
    <property type="protein sequence ID" value="KST69591.1"/>
    <property type="molecule type" value="Genomic_DNA"/>
</dbReference>
<dbReference type="GO" id="GO:0043190">
    <property type="term" value="C:ATP-binding cassette (ABC) transporter complex"/>
    <property type="evidence" value="ECO:0007669"/>
    <property type="project" value="InterPro"/>
</dbReference>
<keyword evidence="2" id="KW-0732">Signal</keyword>
<comment type="caution">
    <text evidence="3">The sequence shown here is derived from an EMBL/GenBank/DDBJ whole genome shotgun (WGS) entry which is preliminary data.</text>
</comment>
<gene>
    <name evidence="3" type="ORF">BC008_04635</name>
</gene>
<reference evidence="3 4" key="1">
    <citation type="journal article" date="2015" name="Genome Announc.">
        <title>Draft Genome of the Euendolithic (true boring) Cyanobacterium Mastigocoleus testarum strain BC008.</title>
        <authorList>
            <person name="Guida B.S."/>
            <person name="Garcia-Pichel F."/>
        </authorList>
    </citation>
    <scope>NUCLEOTIDE SEQUENCE [LARGE SCALE GENOMIC DNA]</scope>
    <source>
        <strain evidence="3 4">BC008</strain>
    </source>
</reference>
<dbReference type="CDD" id="cd13571">
    <property type="entry name" value="PBP2_PnhD_1"/>
    <property type="match status" value="1"/>
</dbReference>
<name>A0A0V7ZYR4_9CYAN</name>
<protein>
    <recommendedName>
        <fullName evidence="5">Phosphonate ABC transporter substrate-binding protein</fullName>
    </recommendedName>
</protein>
<dbReference type="AlphaFoldDB" id="A0A0V7ZYR4"/>
<organism evidence="3 4">
    <name type="scientific">Mastigocoleus testarum BC008</name>
    <dbReference type="NCBI Taxonomy" id="371196"/>
    <lineage>
        <taxon>Bacteria</taxon>
        <taxon>Bacillati</taxon>
        <taxon>Cyanobacteriota</taxon>
        <taxon>Cyanophyceae</taxon>
        <taxon>Nostocales</taxon>
        <taxon>Hapalosiphonaceae</taxon>
        <taxon>Mastigocoleus</taxon>
    </lineage>
</organism>
<dbReference type="Proteomes" id="UP000053372">
    <property type="component" value="Unassembled WGS sequence"/>
</dbReference>
<dbReference type="PANTHER" id="PTHR35841:SF1">
    <property type="entry name" value="PHOSPHONATES-BINDING PERIPLASMIC PROTEIN"/>
    <property type="match status" value="1"/>
</dbReference>
<dbReference type="NCBIfam" id="TIGR01098">
    <property type="entry name" value="3A0109s03R"/>
    <property type="match status" value="1"/>
</dbReference>
<evidence type="ECO:0000256" key="1">
    <source>
        <dbReference type="ARBA" id="ARBA00007162"/>
    </source>
</evidence>
<dbReference type="InterPro" id="IPR005770">
    <property type="entry name" value="PhnD"/>
</dbReference>
<accession>A0A0V7ZYR4</accession>
<evidence type="ECO:0000313" key="4">
    <source>
        <dbReference type="Proteomes" id="UP000053372"/>
    </source>
</evidence>
<dbReference type="OrthoDB" id="9776786at2"/>
<dbReference type="Pfam" id="PF12974">
    <property type="entry name" value="Phosphonate-bd"/>
    <property type="match status" value="1"/>
</dbReference>
<evidence type="ECO:0008006" key="5">
    <source>
        <dbReference type="Google" id="ProtNLM"/>
    </source>
</evidence>
<keyword evidence="4" id="KW-1185">Reference proteome</keyword>
<dbReference type="SUPFAM" id="SSF53850">
    <property type="entry name" value="Periplasmic binding protein-like II"/>
    <property type="match status" value="1"/>
</dbReference>